<dbReference type="EMBL" id="JBDFRB010000002">
    <property type="protein sequence ID" value="MEN2743509.1"/>
    <property type="molecule type" value="Genomic_DNA"/>
</dbReference>
<dbReference type="Pfam" id="PF20060">
    <property type="entry name" value="DUF6459"/>
    <property type="match status" value="1"/>
</dbReference>
<protein>
    <submittedName>
        <fullName evidence="2">Rv3235 family protein</fullName>
    </submittedName>
</protein>
<organism evidence="2 3">
    <name type="scientific">Sinomonas halotolerans</name>
    <dbReference type="NCBI Taxonomy" id="1644133"/>
    <lineage>
        <taxon>Bacteria</taxon>
        <taxon>Bacillati</taxon>
        <taxon>Actinomycetota</taxon>
        <taxon>Actinomycetes</taxon>
        <taxon>Micrococcales</taxon>
        <taxon>Micrococcaceae</taxon>
        <taxon>Sinomonas</taxon>
    </lineage>
</organism>
<proteinExistence type="predicted"/>
<reference evidence="2 3" key="1">
    <citation type="submission" date="2024-05" db="EMBL/GenBank/DDBJ databases">
        <title>Sinomonas sp. nov., isolated from a waste landfill.</title>
        <authorList>
            <person name="Zhao Y."/>
        </authorList>
    </citation>
    <scope>NUCLEOTIDE SEQUENCE [LARGE SCALE GENOMIC DNA]</scope>
    <source>
        <strain evidence="2 3">CCTCC AB2014300</strain>
    </source>
</reference>
<dbReference type="RefSeq" id="WP_345883036.1">
    <property type="nucleotide sequence ID" value="NZ_JBDFRB010000002.1"/>
</dbReference>
<dbReference type="Proteomes" id="UP001422074">
    <property type="component" value="Unassembled WGS sequence"/>
</dbReference>
<evidence type="ECO:0000313" key="2">
    <source>
        <dbReference type="EMBL" id="MEN2743509.1"/>
    </source>
</evidence>
<sequence>MSAFTVIGGTAAQAPTAAAGRPAQSSAAAARTDGAARTADVLRFHRPRPKEQPKPDGPSPRTVGTAALALTEKGTEPERRLRAVPAANEAEDVRRFAATITLVAMEVLAGTRPVQQLTPWLHRDLLAPVSLRAELGRIDAAAAGSAAGRRLALVHRAATVKAAHASLVGDRVYEATVVVGDAARCRAVALRIEARPRTGWHVTALEIG</sequence>
<comment type="caution">
    <text evidence="2">The sequence shown here is derived from an EMBL/GenBank/DDBJ whole genome shotgun (WGS) entry which is preliminary data.</text>
</comment>
<accession>A0ABU9WY34</accession>
<gene>
    <name evidence="2" type="ORF">ABCQ75_03010</name>
</gene>
<feature type="region of interest" description="Disordered" evidence="1">
    <location>
        <begin position="1"/>
        <end position="63"/>
    </location>
</feature>
<keyword evidence="3" id="KW-1185">Reference proteome</keyword>
<feature type="compositionally biased region" description="Low complexity" evidence="1">
    <location>
        <begin position="9"/>
        <end position="39"/>
    </location>
</feature>
<evidence type="ECO:0000256" key="1">
    <source>
        <dbReference type="SAM" id="MobiDB-lite"/>
    </source>
</evidence>
<name>A0ABU9WY34_9MICC</name>
<evidence type="ECO:0000313" key="3">
    <source>
        <dbReference type="Proteomes" id="UP001422074"/>
    </source>
</evidence>
<dbReference type="InterPro" id="IPR045596">
    <property type="entry name" value="DUF6459"/>
</dbReference>